<keyword evidence="9" id="KW-0378">Hydrolase</keyword>
<dbReference type="InterPro" id="IPR050951">
    <property type="entry name" value="Retrovirus_Pol_polyprotein"/>
</dbReference>
<dbReference type="PANTHER" id="PTHR37984:SF5">
    <property type="entry name" value="PROTEIN NYNRIN-LIKE"/>
    <property type="match status" value="1"/>
</dbReference>
<proteinExistence type="inferred from homology"/>
<dbReference type="GO" id="GO:0030210">
    <property type="term" value="P:heparin proteoglycan biosynthetic process"/>
    <property type="evidence" value="ECO:0007669"/>
    <property type="project" value="UniProtKB-UniPathway"/>
</dbReference>
<feature type="domain" description="Reverse transcriptase" evidence="13">
    <location>
        <begin position="992"/>
        <end position="1085"/>
    </location>
</feature>
<dbReference type="Pfam" id="PF17917">
    <property type="entry name" value="RT_RNaseH"/>
    <property type="match status" value="1"/>
</dbReference>
<accession>A0A5E4M750</accession>
<dbReference type="CDD" id="cd09274">
    <property type="entry name" value="RNase_HI_RT_Ty3"/>
    <property type="match status" value="1"/>
</dbReference>
<dbReference type="UniPathway" id="UPA00862"/>
<evidence type="ECO:0000259" key="14">
    <source>
        <dbReference type="Pfam" id="PF00685"/>
    </source>
</evidence>
<dbReference type="Pfam" id="PF12062">
    <property type="entry name" value="HSNSD-CE"/>
    <property type="match status" value="1"/>
</dbReference>
<dbReference type="CDD" id="cd01647">
    <property type="entry name" value="RT_LTR"/>
    <property type="match status" value="1"/>
</dbReference>
<dbReference type="Gene3D" id="3.40.50.300">
    <property type="entry name" value="P-loop containing nucleotide triphosphate hydrolases"/>
    <property type="match status" value="1"/>
</dbReference>
<evidence type="ECO:0000256" key="5">
    <source>
        <dbReference type="ARBA" id="ARBA00022679"/>
    </source>
</evidence>
<keyword evidence="11" id="KW-0333">Golgi apparatus</keyword>
<dbReference type="InterPro" id="IPR043128">
    <property type="entry name" value="Rev_trsase/Diguanyl_cyclase"/>
</dbReference>
<dbReference type="InterPro" id="IPR027417">
    <property type="entry name" value="P-loop_NTPase"/>
</dbReference>
<evidence type="ECO:0000256" key="8">
    <source>
        <dbReference type="ARBA" id="ARBA00022759"/>
    </source>
</evidence>
<dbReference type="InterPro" id="IPR056793">
    <property type="entry name" value="HSNSD_N"/>
</dbReference>
<dbReference type="Gene3D" id="3.30.70.270">
    <property type="match status" value="2"/>
</dbReference>
<evidence type="ECO:0000256" key="6">
    <source>
        <dbReference type="ARBA" id="ARBA00022695"/>
    </source>
</evidence>
<keyword evidence="5 19" id="KW-0808">Transferase</keyword>
<name>A0A5E4M750_9HEMI</name>
<dbReference type="SUPFAM" id="SSF56672">
    <property type="entry name" value="DNA/RNA polymerases"/>
    <property type="match status" value="1"/>
</dbReference>
<dbReference type="GO" id="GO:0016787">
    <property type="term" value="F:hydrolase activity"/>
    <property type="evidence" value="ECO:0007669"/>
    <property type="project" value="UniProtKB-KW"/>
</dbReference>
<evidence type="ECO:0000256" key="9">
    <source>
        <dbReference type="ARBA" id="ARBA00022801"/>
    </source>
</evidence>
<evidence type="ECO:0000256" key="3">
    <source>
        <dbReference type="ARBA" id="ARBA00005093"/>
    </source>
</evidence>
<feature type="domain" description="Heparan sulphate-N-deacetylase deacetylase" evidence="15">
    <location>
        <begin position="449"/>
        <end position="653"/>
    </location>
</feature>
<keyword evidence="10" id="KW-0695">RNA-directed DNA polymerase</keyword>
<evidence type="ECO:0000256" key="11">
    <source>
        <dbReference type="ARBA" id="ARBA00023034"/>
    </source>
</evidence>
<dbReference type="OrthoDB" id="8958249at2759"/>
<dbReference type="InterPro" id="IPR041373">
    <property type="entry name" value="RT_RNaseH"/>
</dbReference>
<keyword evidence="20" id="KW-1185">Reference proteome</keyword>
<evidence type="ECO:0000313" key="19">
    <source>
        <dbReference type="EMBL" id="VVC25178.1"/>
    </source>
</evidence>
<dbReference type="SUPFAM" id="SSF52540">
    <property type="entry name" value="P-loop containing nucleoside triphosphate hydrolases"/>
    <property type="match status" value="1"/>
</dbReference>
<comment type="pathway">
    <text evidence="3">Glycan metabolism; heparan sulfate biosynthesis.</text>
</comment>
<dbReference type="UniPathway" id="UPA00756"/>
<dbReference type="Pfam" id="PF25119">
    <property type="entry name" value="HSNSD_N"/>
    <property type="match status" value="1"/>
</dbReference>
<dbReference type="InterPro" id="IPR041588">
    <property type="entry name" value="Integrase_H2C2"/>
</dbReference>
<keyword evidence="7" id="KW-0540">Nuclease</keyword>
<evidence type="ECO:0000256" key="10">
    <source>
        <dbReference type="ARBA" id="ARBA00022918"/>
    </source>
</evidence>
<dbReference type="Proteomes" id="UP000325440">
    <property type="component" value="Unassembled WGS sequence"/>
</dbReference>
<dbReference type="InterPro" id="IPR000863">
    <property type="entry name" value="Sulfotransferase_dom"/>
</dbReference>
<dbReference type="InterPro" id="IPR036397">
    <property type="entry name" value="RNaseH_sf"/>
</dbReference>
<dbReference type="InterPro" id="IPR021930">
    <property type="entry name" value="Heparan_SO4_deacetylase_dom"/>
</dbReference>
<dbReference type="Pfam" id="PF00078">
    <property type="entry name" value="RVT_1"/>
    <property type="match status" value="1"/>
</dbReference>
<keyword evidence="8" id="KW-0255">Endonuclease</keyword>
<dbReference type="GO" id="GO:0015012">
    <property type="term" value="P:heparan sulfate proteoglycan biosynthetic process"/>
    <property type="evidence" value="ECO:0007669"/>
    <property type="project" value="UniProtKB-UniPathway"/>
</dbReference>
<evidence type="ECO:0000256" key="4">
    <source>
        <dbReference type="ARBA" id="ARBA00010420"/>
    </source>
</evidence>
<dbReference type="GO" id="GO:0003964">
    <property type="term" value="F:RNA-directed DNA polymerase activity"/>
    <property type="evidence" value="ECO:0007669"/>
    <property type="project" value="UniProtKB-KW"/>
</dbReference>
<dbReference type="GO" id="GO:0015016">
    <property type="term" value="F:heparan sulfate N-sulfotransferase activity"/>
    <property type="evidence" value="ECO:0007669"/>
    <property type="project" value="InterPro"/>
</dbReference>
<comment type="subcellular location">
    <subcellularLocation>
        <location evidence="1">Golgi apparatus</location>
    </subcellularLocation>
</comment>
<dbReference type="GO" id="GO:0003676">
    <property type="term" value="F:nucleic acid binding"/>
    <property type="evidence" value="ECO:0007669"/>
    <property type="project" value="InterPro"/>
</dbReference>
<dbReference type="InterPro" id="IPR043502">
    <property type="entry name" value="DNA/RNA_pol_sf"/>
</dbReference>
<gene>
    <name evidence="19" type="ORF">CINCED_3A010441</name>
</gene>
<evidence type="ECO:0000259" key="13">
    <source>
        <dbReference type="Pfam" id="PF00078"/>
    </source>
</evidence>
<organism evidence="19 20">
    <name type="scientific">Cinara cedri</name>
    <dbReference type="NCBI Taxonomy" id="506608"/>
    <lineage>
        <taxon>Eukaryota</taxon>
        <taxon>Metazoa</taxon>
        <taxon>Ecdysozoa</taxon>
        <taxon>Arthropoda</taxon>
        <taxon>Hexapoda</taxon>
        <taxon>Insecta</taxon>
        <taxon>Pterygota</taxon>
        <taxon>Neoptera</taxon>
        <taxon>Paraneoptera</taxon>
        <taxon>Hemiptera</taxon>
        <taxon>Sternorrhyncha</taxon>
        <taxon>Aphidomorpha</taxon>
        <taxon>Aphidoidea</taxon>
        <taxon>Aphididae</taxon>
        <taxon>Lachninae</taxon>
        <taxon>Cinara</taxon>
    </lineage>
</organism>
<dbReference type="GO" id="GO:0004519">
    <property type="term" value="F:endonuclease activity"/>
    <property type="evidence" value="ECO:0007669"/>
    <property type="project" value="UniProtKB-KW"/>
</dbReference>
<keyword evidence="6" id="KW-0548">Nucleotidyltransferase</keyword>
<comment type="pathway">
    <text evidence="2">Glycan metabolism; heparin biosynthesis.</text>
</comment>
<evidence type="ECO:0000259" key="18">
    <source>
        <dbReference type="Pfam" id="PF25119"/>
    </source>
</evidence>
<reference evidence="19 20" key="1">
    <citation type="submission" date="2019-08" db="EMBL/GenBank/DDBJ databases">
        <authorList>
            <person name="Alioto T."/>
            <person name="Alioto T."/>
            <person name="Gomez Garrido J."/>
        </authorList>
    </citation>
    <scope>NUCLEOTIDE SEQUENCE [LARGE SCALE GENOMIC DNA]</scope>
</reference>
<feature type="domain" description="Reverse transcriptase RNase H-like" evidence="16">
    <location>
        <begin position="1192"/>
        <end position="1284"/>
    </location>
</feature>
<feature type="region of interest" description="Disordered" evidence="12">
    <location>
        <begin position="45"/>
        <end position="90"/>
    </location>
</feature>
<evidence type="ECO:0000313" key="20">
    <source>
        <dbReference type="Proteomes" id="UP000325440"/>
    </source>
</evidence>
<dbReference type="InterPro" id="IPR000477">
    <property type="entry name" value="RT_dom"/>
</dbReference>
<evidence type="ECO:0000259" key="16">
    <source>
        <dbReference type="Pfam" id="PF17917"/>
    </source>
</evidence>
<dbReference type="Pfam" id="PF17921">
    <property type="entry name" value="Integrase_H2C2"/>
    <property type="match status" value="1"/>
</dbReference>
<feature type="domain" description="Integrase zinc-binding" evidence="17">
    <location>
        <begin position="1403"/>
        <end position="1439"/>
    </location>
</feature>
<evidence type="ECO:0000256" key="12">
    <source>
        <dbReference type="SAM" id="MobiDB-lite"/>
    </source>
</evidence>
<evidence type="ECO:0000256" key="2">
    <source>
        <dbReference type="ARBA" id="ARBA00004841"/>
    </source>
</evidence>
<evidence type="ECO:0000259" key="17">
    <source>
        <dbReference type="Pfam" id="PF17921"/>
    </source>
</evidence>
<comment type="similarity">
    <text evidence="4">Belongs to the sulfotransferase 1 family. NDST subfamily.</text>
</comment>
<dbReference type="EMBL" id="CABPRJ010000010">
    <property type="protein sequence ID" value="VVC25178.1"/>
    <property type="molecule type" value="Genomic_DNA"/>
</dbReference>
<evidence type="ECO:0000256" key="1">
    <source>
        <dbReference type="ARBA" id="ARBA00004555"/>
    </source>
</evidence>
<evidence type="ECO:0000256" key="7">
    <source>
        <dbReference type="ARBA" id="ARBA00022722"/>
    </source>
</evidence>
<dbReference type="PANTHER" id="PTHR37984">
    <property type="entry name" value="PROTEIN CBG26694"/>
    <property type="match status" value="1"/>
</dbReference>
<feature type="domain" description="Sulfotransferase" evidence="14">
    <location>
        <begin position="743"/>
        <end position="964"/>
    </location>
</feature>
<dbReference type="GO" id="GO:0005794">
    <property type="term" value="C:Golgi apparatus"/>
    <property type="evidence" value="ECO:0007669"/>
    <property type="project" value="UniProtKB-SubCell"/>
</dbReference>
<dbReference type="FunFam" id="3.30.70.270:FF:000020">
    <property type="entry name" value="Transposon Tf2-6 polyprotein-like Protein"/>
    <property type="match status" value="1"/>
</dbReference>
<protein>
    <submittedName>
        <fullName evidence="19">Ribonuclease H-like domain,Sulfotransferase domain,P-loop containing nucleoside triphosphate</fullName>
    </submittedName>
</protein>
<feature type="compositionally biased region" description="Basic and acidic residues" evidence="12">
    <location>
        <begin position="50"/>
        <end position="67"/>
    </location>
</feature>
<dbReference type="Pfam" id="PF00685">
    <property type="entry name" value="Sulfotransfer_1"/>
    <property type="match status" value="1"/>
</dbReference>
<feature type="domain" description="Heparan sulfate-N-deacetylase N-terminal" evidence="18">
    <location>
        <begin position="229"/>
        <end position="439"/>
    </location>
</feature>
<sequence length="1570" mass="182072">MNVKAIEHQNERQKNSLFKFFKKHHNDDTIADSGEIESENANLQLSDISDDLRPKEDVESRKIHEEENNIDDPDTTTPRITEGNVSDKNEMSDLSDLEEDMSFSGSFNVTKDILSPVSVPELSFTIQSTSNLSHDNISTKLSTNKQQHQNGQEPSIPTHELYIRQQIQHQIPTNLSDNPTFIVCQHLLMRRERKVVRMRPYNMCPNFQSRSPMDHRQLQIESGNGHPRTDPKLLLLVETAYSRLGRELAETLVHNRLRYKMEVTGKSLPALTNLDKGRYSVIVFENYHRYLNMDKWNRELLDKYCREYGVGILGFFPPAERHAVNVQVKGFPLYLHTKLSLRDAMLNSASPVLRVTRAGGVYRGSLSGDDWSVFDANHSTFEPVAWAGNKTSGISDGYLSLATVVQDRGIFDGISRVMFGSGLKFWLHRLLFLDSLSYLSKGLLSISLERQVLVDIDDIFVGESGIRMWKEDVHDLVKTQDRISKLVPGFKFNLGFSGKYFHRGTWEENEGDDTILENVDKFNWFCHMWNHMQPHLYNNETHLESEMMLNKAFAEAHGIPTNSSYSVAPHHSGVYPVHELLYTVWKKMWNIKVTSTEEYPHLRPARLRRGFVYRGIKVLPRQTCGLFTHTIYVDRYPGGRKKLDESIMGGELFQTIVYNPINVFMSHMSNYGSDRLALYTFESVFQFIRCWTNLKLVSSGPLQLADNYFKLYPEEIDPMWGNPCLDQRHLKIWSFKKSCQRLPKVLVIGPQKTGTTALYTFLSMHPNISANAPSKETFEEIQFFNGRNYYKGLDWYMEFFPSTNDSIDNKIVFEKSATYFDADIVPKRVQALLPNVKLVTILISPAKRAYSWYQHAKAHGDPTTLKYSFYQVITANESVAPKPLRDLRNRCLNPGKYALHLERWLDYFHHNNLHIIDGDQLKSNPVDVLDQFQKFLKITPMFDYSSHIRYDVKKGFFCKSTRQYLSGLKKILVIHPPDICFVVGKKNTSDLPKKDDASGVKKYRVCVDLRKLNKVKVGNVFPLPQITEILDELGKCKYFTTIDLASGYHQIELDEKDTEKTGISTGIIHYKFLRLPFGLKGGPMHNERLEKVICRLRKHNLRVQPAKCEFLRKEVTYLEHVITGNGVRPDERKKESVVNFPIPKNQRELKEFLGLSGFYRKFIPNYSQIAKSLTSLLKKDVLFLWDDMCQKALSQAIGSVLSQISVRRDRPIAYASWVLNASEQWYSTTERECLAIGWSVKHVHLYLWRKKFKILTDHKPLTWLFNVKDPGSRLIRWRLKLEIYEYEILVTKKIANKNVEEVQGTLLEANEDYHVGFDIHKEKEKIHEIGQVIKISSEPDREIFLFIILEKYPVVPSYEQLFEILLKVKTFFIEHGIEKLAISWIDYETYNTNYNQTFPEGKLQVIQEFHENKLARHLGVTRTVKRIKLNFNWKGLKKDDTLIPYAMYTYNTSVHTSTNYTPFELIFGYAPKIPSSFLKPIEPQYNYDDYSFMIKRRMQECHEVTRKAIILNKSISKKEYERTANSICKESCKKVLLKNNKVQNKLAPKWDGPYEDSMANCINIGYGAGG</sequence>
<dbReference type="Gene3D" id="3.30.420.10">
    <property type="entry name" value="Ribonuclease H-like superfamily/Ribonuclease H"/>
    <property type="match status" value="1"/>
</dbReference>
<evidence type="ECO:0000259" key="15">
    <source>
        <dbReference type="Pfam" id="PF12062"/>
    </source>
</evidence>